<gene>
    <name evidence="2" type="ORF">GEV33_010489</name>
</gene>
<dbReference type="Proteomes" id="UP000719412">
    <property type="component" value="Unassembled WGS sequence"/>
</dbReference>
<dbReference type="PANTHER" id="PTHR37557">
    <property type="entry name" value="115 KDA PROTEIN IN TYPE-1 RETROTRANSPOSABLE ELEMENT R1DM-LIKE PROTEIN-RELATED-RELATED"/>
    <property type="match status" value="1"/>
</dbReference>
<evidence type="ECO:0000313" key="3">
    <source>
        <dbReference type="Proteomes" id="UP000719412"/>
    </source>
</evidence>
<reference evidence="2" key="1">
    <citation type="journal article" date="2020" name="J Insects Food Feed">
        <title>The yellow mealworm (Tenebrio molitor) genome: a resource for the emerging insects as food and feed industry.</title>
        <authorList>
            <person name="Eriksson T."/>
            <person name="Andere A."/>
            <person name="Kelstrup H."/>
            <person name="Emery V."/>
            <person name="Picard C."/>
        </authorList>
    </citation>
    <scope>NUCLEOTIDE SEQUENCE</scope>
    <source>
        <strain evidence="2">Stoneville</strain>
        <tissue evidence="2">Whole head</tissue>
    </source>
</reference>
<dbReference type="PANTHER" id="PTHR37557:SF4">
    <property type="entry name" value="CCHC-TYPE DOMAIN-CONTAINING PROTEIN"/>
    <property type="match status" value="1"/>
</dbReference>
<dbReference type="EMBL" id="JABDTM020026154">
    <property type="protein sequence ID" value="KAH0812302.1"/>
    <property type="molecule type" value="Genomic_DNA"/>
</dbReference>
<sequence>MGAAKTSFMVNKTPPRAHNRDINLKIDDTRIRQVKTQKYLGIMLDSRLLFESHATYINRKARTILMALRTKAVRHWHIDNEKSLLTIYKGAILPILSYASRVWIHRMSYVKINRQFLSTQGVFCRILTRAYQSVSTDAALVLAGLAPIDLELERINCHRELKQGRNAMFQGEVITGNTFLHPAHLDEYLRLKMEDIWQERWDQSEKGRTTYEFIPTVTAACPLLDRPLSRQKTQVVTGHGNFGAHLLRIGKDDTGHCPTCDVLDNPQHRILVHFHRLLASRLVAIPDLLSDFQRAFLSGVDGIADSLSVLDTILTEARRKCRSLHLASLDVSKAFDTVSQMAIVEACEGAGLPQPFVEYIRSYGSATTLLELGRRSVKINEKRGRDLEIFEEELRRSGLSLDPGKSKCVSLVASGREKKVKLVMTPTFRASGSWLNQVDGTTLWKYLGLKFRGCGMAGCGSDDVAECLERLTHFTTSGDLEDSMRASCDIWTFVFGMPSGHGCPYPTTYRWDTFTRRLTPVDSVFRNCRASFPTTASGLGIPQLSRFIPLLRLKRFERLAHSSVESVRECARTDTAVAKVRWCRERLADVVDQVADGTRGWSVKRKVSYRTVVGVRRPDIVASQGREIAVMDVQVVAPNPSLDSAHRKKVAKYRDEAQLATCLVRGASVQPRRRAEEETQVRFASATISWRGVWSSESAQSLHLPVVPPGLRSVVADFMGKSGGSEGGLSVPLIGGCPRKGSRQLPEVVTWQSRGNEMETSGYGDGLWQRPRVGLSGRREPSPEGGRGAGLRAPEIRGADSSPSEGPLRGTDARETLQGSPFRGPMRGVTSFLPSGKKRTTTICLPIKRSGRLPNPTLCGQRESRFAIYVWDYKGGGKPIGLAGALPRERTISGNVDTLEAHRCGLTFFGQIGRGYPQKHKPVPTYYLAKPLPRERAW</sequence>
<dbReference type="AlphaFoldDB" id="A0A8J6L9U8"/>
<proteinExistence type="predicted"/>
<reference evidence="2" key="2">
    <citation type="submission" date="2021-08" db="EMBL/GenBank/DDBJ databases">
        <authorList>
            <person name="Eriksson T."/>
        </authorList>
    </citation>
    <scope>NUCLEOTIDE SEQUENCE</scope>
    <source>
        <strain evidence="2">Stoneville</strain>
        <tissue evidence="2">Whole head</tissue>
    </source>
</reference>
<protein>
    <submittedName>
        <fullName evidence="2">Uncharacterized protein</fullName>
    </submittedName>
</protein>
<keyword evidence="3" id="KW-1185">Reference proteome</keyword>
<evidence type="ECO:0000313" key="2">
    <source>
        <dbReference type="EMBL" id="KAH0812302.1"/>
    </source>
</evidence>
<name>A0A8J6L9U8_TENMO</name>
<feature type="region of interest" description="Disordered" evidence="1">
    <location>
        <begin position="758"/>
        <end position="833"/>
    </location>
</feature>
<accession>A0A8J6L9U8</accession>
<comment type="caution">
    <text evidence="2">The sequence shown here is derived from an EMBL/GenBank/DDBJ whole genome shotgun (WGS) entry which is preliminary data.</text>
</comment>
<evidence type="ECO:0000256" key="1">
    <source>
        <dbReference type="SAM" id="MobiDB-lite"/>
    </source>
</evidence>
<organism evidence="2 3">
    <name type="scientific">Tenebrio molitor</name>
    <name type="common">Yellow mealworm beetle</name>
    <dbReference type="NCBI Taxonomy" id="7067"/>
    <lineage>
        <taxon>Eukaryota</taxon>
        <taxon>Metazoa</taxon>
        <taxon>Ecdysozoa</taxon>
        <taxon>Arthropoda</taxon>
        <taxon>Hexapoda</taxon>
        <taxon>Insecta</taxon>
        <taxon>Pterygota</taxon>
        <taxon>Neoptera</taxon>
        <taxon>Endopterygota</taxon>
        <taxon>Coleoptera</taxon>
        <taxon>Polyphaga</taxon>
        <taxon>Cucujiformia</taxon>
        <taxon>Tenebrionidae</taxon>
        <taxon>Tenebrio</taxon>
    </lineage>
</organism>